<evidence type="ECO:0000313" key="5">
    <source>
        <dbReference type="Proteomes" id="UP000028981"/>
    </source>
</evidence>
<dbReference type="Pfam" id="PF21001">
    <property type="entry name" value="YqiJ_N"/>
    <property type="match status" value="1"/>
</dbReference>
<feature type="domain" description="Inner membrane protein YqiJ N-terminal" evidence="3">
    <location>
        <begin position="9"/>
        <end position="119"/>
    </location>
</feature>
<dbReference type="InterPro" id="IPR010840">
    <property type="entry name" value="YqiJ_OB"/>
</dbReference>
<dbReference type="Pfam" id="PF07290">
    <property type="entry name" value="YqiJ_OB"/>
    <property type="match status" value="1"/>
</dbReference>
<evidence type="ECO:0000256" key="1">
    <source>
        <dbReference type="SAM" id="Phobius"/>
    </source>
</evidence>
<gene>
    <name evidence="4" type="ORF">JP75_13600</name>
</gene>
<dbReference type="OrthoDB" id="5421421at2"/>
<evidence type="ECO:0008006" key="6">
    <source>
        <dbReference type="Google" id="ProtNLM"/>
    </source>
</evidence>
<dbReference type="RefSeq" id="WP_035083716.1">
    <property type="nucleotide sequence ID" value="NZ_JQGC01000012.1"/>
</dbReference>
<keyword evidence="5" id="KW-1185">Reference proteome</keyword>
<organism evidence="4 5">
    <name type="scientific">Devosia riboflavina</name>
    <dbReference type="NCBI Taxonomy" id="46914"/>
    <lineage>
        <taxon>Bacteria</taxon>
        <taxon>Pseudomonadati</taxon>
        <taxon>Pseudomonadota</taxon>
        <taxon>Alphaproteobacteria</taxon>
        <taxon>Hyphomicrobiales</taxon>
        <taxon>Devosiaceae</taxon>
        <taxon>Devosia</taxon>
    </lineage>
</organism>
<dbReference type="STRING" id="46914.JP75_13600"/>
<evidence type="ECO:0000313" key="4">
    <source>
        <dbReference type="EMBL" id="KFL30527.1"/>
    </source>
</evidence>
<dbReference type="AlphaFoldDB" id="A0A087M0X4"/>
<accession>A0A087M0X4</accession>
<evidence type="ECO:0000259" key="3">
    <source>
        <dbReference type="Pfam" id="PF21001"/>
    </source>
</evidence>
<feature type="transmembrane region" description="Helical" evidence="1">
    <location>
        <begin position="70"/>
        <end position="90"/>
    </location>
</feature>
<dbReference type="Proteomes" id="UP000028981">
    <property type="component" value="Unassembled WGS sequence"/>
</dbReference>
<comment type="caution">
    <text evidence="4">The sequence shown here is derived from an EMBL/GenBank/DDBJ whole genome shotgun (WGS) entry which is preliminary data.</text>
</comment>
<keyword evidence="1" id="KW-0812">Transmembrane</keyword>
<dbReference type="InterPro" id="IPR048376">
    <property type="entry name" value="YqiJ_N"/>
</dbReference>
<protein>
    <recommendedName>
        <fullName evidence="6">Inner membrane protein YqiJ</fullName>
    </recommendedName>
</protein>
<feature type="domain" description="Inner membrane protein YqiJ OB-fold" evidence="2">
    <location>
        <begin position="143"/>
        <end position="205"/>
    </location>
</feature>
<keyword evidence="1" id="KW-1133">Transmembrane helix</keyword>
<feature type="transmembrane region" description="Helical" evidence="1">
    <location>
        <begin position="12"/>
        <end position="33"/>
    </location>
</feature>
<sequence length="212" mass="22527">MDLFAAETAPFAVALGLTLAIALIELAGVLIGLSPSEAIDSTIPDVDADASGIELGPLSQFLNWMSFGRLPALVVLILITTSFGLGGYVLQEAMRRILGFALEPAIASAPAAVFSLFATHHLGHWLGRLMPREETEAVSTADFIGRVATVFRGTASSGKPAEAKLTDIHGKTHYVLVEPDDAQQLLSEGSEVVLVRREGPVFRAIVRLKPVQ</sequence>
<proteinExistence type="predicted"/>
<dbReference type="EMBL" id="JQGC01000012">
    <property type="protein sequence ID" value="KFL30527.1"/>
    <property type="molecule type" value="Genomic_DNA"/>
</dbReference>
<name>A0A087M0X4_9HYPH</name>
<keyword evidence="1" id="KW-0472">Membrane</keyword>
<reference evidence="4 5" key="1">
    <citation type="submission" date="2014-08" db="EMBL/GenBank/DDBJ databases">
        <authorList>
            <person name="Hassan Y.I."/>
            <person name="Lepp D."/>
            <person name="Zhou T."/>
        </authorList>
    </citation>
    <scope>NUCLEOTIDE SEQUENCE [LARGE SCALE GENOMIC DNA]</scope>
    <source>
        <strain evidence="4 5">IFO13584</strain>
    </source>
</reference>
<evidence type="ECO:0000259" key="2">
    <source>
        <dbReference type="Pfam" id="PF07290"/>
    </source>
</evidence>